<feature type="binding site" evidence="7">
    <location>
        <position position="58"/>
    </location>
    <ligand>
        <name>Zn(2+)</name>
        <dbReference type="ChEBI" id="CHEBI:29105"/>
        <label>1</label>
    </ligand>
</feature>
<feature type="binding site" evidence="7">
    <location>
        <position position="218"/>
    </location>
    <ligand>
        <name>Zn(2+)</name>
        <dbReference type="ChEBI" id="CHEBI:29105"/>
        <label>1</label>
    </ligand>
</feature>
<proteinExistence type="inferred from homology"/>
<dbReference type="PANTHER" id="PTHR32481:SF5">
    <property type="entry name" value="ENDOGLUCANASE"/>
    <property type="match status" value="1"/>
</dbReference>
<dbReference type="GO" id="GO:0004177">
    <property type="term" value="F:aminopeptidase activity"/>
    <property type="evidence" value="ECO:0007669"/>
    <property type="project" value="UniProtKB-UniRule"/>
</dbReference>
<keyword evidence="3" id="KW-0645">Protease</keyword>
<evidence type="ECO:0000256" key="2">
    <source>
        <dbReference type="ARBA" id="ARBA00022438"/>
    </source>
</evidence>
<comment type="similarity">
    <text evidence="1 6">Belongs to the peptidase M42 family.</text>
</comment>
<comment type="cofactor">
    <cofactor evidence="7">
        <name>a divalent metal cation</name>
        <dbReference type="ChEBI" id="CHEBI:60240"/>
    </cofactor>
    <text evidence="7">Binds 2 divalent metal cations per subunit.</text>
</comment>
<evidence type="ECO:0000256" key="1">
    <source>
        <dbReference type="ARBA" id="ARBA00006272"/>
    </source>
</evidence>
<evidence type="ECO:0000256" key="6">
    <source>
        <dbReference type="PIRNR" id="PIRNR001123"/>
    </source>
</evidence>
<keyword evidence="2" id="KW-0031">Aminopeptidase</keyword>
<dbReference type="Pfam" id="PF05343">
    <property type="entry name" value="Peptidase_M42"/>
    <property type="match status" value="1"/>
</dbReference>
<dbReference type="GO" id="GO:0046872">
    <property type="term" value="F:metal ion binding"/>
    <property type="evidence" value="ECO:0007669"/>
    <property type="project" value="UniProtKB-UniRule"/>
</dbReference>
<keyword evidence="5" id="KW-0378">Hydrolase</keyword>
<evidence type="ECO:0000256" key="3">
    <source>
        <dbReference type="ARBA" id="ARBA00022670"/>
    </source>
</evidence>
<dbReference type="AlphaFoldDB" id="A0A173N013"/>
<organism evidence="8">
    <name type="scientific">Clostridium cellulovorans</name>
    <dbReference type="NCBI Taxonomy" id="1493"/>
    <lineage>
        <taxon>Bacteria</taxon>
        <taxon>Bacillati</taxon>
        <taxon>Bacillota</taxon>
        <taxon>Clostridia</taxon>
        <taxon>Eubacteriales</taxon>
        <taxon>Clostridiaceae</taxon>
        <taxon>Clostridium</taxon>
    </lineage>
</organism>
<dbReference type="Gene3D" id="2.40.30.40">
    <property type="entry name" value="Peptidase M42, domain 2"/>
    <property type="match status" value="1"/>
</dbReference>
<dbReference type="InterPro" id="IPR051464">
    <property type="entry name" value="Peptidase_M42_aminopept"/>
</dbReference>
<dbReference type="Gene3D" id="3.40.630.10">
    <property type="entry name" value="Zn peptidases"/>
    <property type="match status" value="1"/>
</dbReference>
<sequence>MLLERLSELVAPSGYEDEVRNFIVNELNGKVDSLNSDKMGNVIANKNGKRKKIIISTHMDETGFIITGFNKEGTLRIASLGDENRDMVSKGVLVGTKKLLGVIGAKAIHLQTKEERSKSITLDRCCIDIGAETEFESREYIELGDFAVYDTRFQEMGTNRLKGKGFNGRVGCSMLIELLQESESNNIQGIFTTQSLVGYRGAYAAAYELEGDLLINLDVVESTDLPGVDDVNISIDKGPVLYLKEKNRDIRALAEKIGIPYQLINDKIYNDSNAYKMELMSTNVINILVPCRYVDSYASIISKKDYEDTKNLINSFLKEN</sequence>
<dbReference type="OMA" id="GGHDDRI"/>
<protein>
    <submittedName>
        <fullName evidence="8">Cellulase M</fullName>
    </submittedName>
</protein>
<reference evidence="8" key="1">
    <citation type="submission" date="2009-04" db="EMBL/GenBank/DDBJ databases">
        <title>Clostridium cellulovorans cellulosomal and noncellulosomal genes.</title>
        <authorList>
            <person name="Tamaru Y."/>
        </authorList>
    </citation>
    <scope>NUCLEOTIDE SEQUENCE</scope>
</reference>
<accession>A0A173N013</accession>
<dbReference type="InterPro" id="IPR008007">
    <property type="entry name" value="Peptidase_M42"/>
</dbReference>
<evidence type="ECO:0000256" key="7">
    <source>
        <dbReference type="PIRSR" id="PIRSR001123-2"/>
    </source>
</evidence>
<name>A0A173N013_CLOCL</name>
<evidence type="ECO:0000256" key="5">
    <source>
        <dbReference type="ARBA" id="ARBA00022801"/>
    </source>
</evidence>
<dbReference type="PIRSF" id="PIRSF001123">
    <property type="entry name" value="PepA_GA"/>
    <property type="match status" value="1"/>
</dbReference>
<evidence type="ECO:0000256" key="4">
    <source>
        <dbReference type="ARBA" id="ARBA00022723"/>
    </source>
</evidence>
<dbReference type="SUPFAM" id="SSF53187">
    <property type="entry name" value="Zn-dependent exopeptidases"/>
    <property type="match status" value="1"/>
</dbReference>
<gene>
    <name evidence="8" type="primary">CelM</name>
</gene>
<dbReference type="PANTHER" id="PTHR32481">
    <property type="entry name" value="AMINOPEPTIDASE"/>
    <property type="match status" value="1"/>
</dbReference>
<evidence type="ECO:0000313" key="8">
    <source>
        <dbReference type="EMBL" id="BAV13075.1"/>
    </source>
</evidence>
<dbReference type="InterPro" id="IPR023367">
    <property type="entry name" value="Peptidase_M42_dom2"/>
</dbReference>
<dbReference type="EMBL" id="AB499176">
    <property type="protein sequence ID" value="BAV13075.1"/>
    <property type="molecule type" value="Genomic_DNA"/>
</dbReference>
<dbReference type="SUPFAM" id="SSF101821">
    <property type="entry name" value="Aminopeptidase/glucanase lid domain"/>
    <property type="match status" value="1"/>
</dbReference>
<keyword evidence="4 7" id="KW-0479">Metal-binding</keyword>
<dbReference type="GO" id="GO:0006508">
    <property type="term" value="P:proteolysis"/>
    <property type="evidence" value="ECO:0007669"/>
    <property type="project" value="UniProtKB-KW"/>
</dbReference>